<dbReference type="CDD" id="cd00130">
    <property type="entry name" value="PAS"/>
    <property type="match status" value="1"/>
</dbReference>
<keyword evidence="1" id="KW-0378">Hydrolase</keyword>
<keyword evidence="4" id="KW-1185">Reference proteome</keyword>
<dbReference type="InterPro" id="IPR013656">
    <property type="entry name" value="PAS_4"/>
</dbReference>
<dbReference type="Gene3D" id="3.60.40.10">
    <property type="entry name" value="PPM-type phosphatase domain"/>
    <property type="match status" value="1"/>
</dbReference>
<name>A0ABW2G330_9ACTN</name>
<dbReference type="InterPro" id="IPR000014">
    <property type="entry name" value="PAS"/>
</dbReference>
<dbReference type="InterPro" id="IPR001932">
    <property type="entry name" value="PPM-type_phosphatase-like_dom"/>
</dbReference>
<dbReference type="Pfam" id="PF08448">
    <property type="entry name" value="PAS_4"/>
    <property type="match status" value="1"/>
</dbReference>
<dbReference type="SMART" id="SM00331">
    <property type="entry name" value="PP2C_SIG"/>
    <property type="match status" value="1"/>
</dbReference>
<dbReference type="InterPro" id="IPR000700">
    <property type="entry name" value="PAS-assoc_C"/>
</dbReference>
<evidence type="ECO:0000256" key="1">
    <source>
        <dbReference type="ARBA" id="ARBA00022801"/>
    </source>
</evidence>
<dbReference type="InterPro" id="IPR035965">
    <property type="entry name" value="PAS-like_dom_sf"/>
</dbReference>
<dbReference type="Proteomes" id="UP001596435">
    <property type="component" value="Unassembled WGS sequence"/>
</dbReference>
<dbReference type="RefSeq" id="WP_380232531.1">
    <property type="nucleotide sequence ID" value="NZ_JBHSVH010000002.1"/>
</dbReference>
<dbReference type="InterPro" id="IPR013655">
    <property type="entry name" value="PAS_fold_3"/>
</dbReference>
<accession>A0ABW2G330</accession>
<evidence type="ECO:0000313" key="4">
    <source>
        <dbReference type="Proteomes" id="UP001596435"/>
    </source>
</evidence>
<dbReference type="Gene3D" id="3.30.450.20">
    <property type="entry name" value="PAS domain"/>
    <property type="match status" value="2"/>
</dbReference>
<dbReference type="InterPro" id="IPR001610">
    <property type="entry name" value="PAC"/>
</dbReference>
<gene>
    <name evidence="3" type="ORF">ACFQMG_30590</name>
</gene>
<dbReference type="InterPro" id="IPR052016">
    <property type="entry name" value="Bact_Sigma-Reg"/>
</dbReference>
<organism evidence="3 4">
    <name type="scientific">Kitasatospora paranensis</name>
    <dbReference type="NCBI Taxonomy" id="258053"/>
    <lineage>
        <taxon>Bacteria</taxon>
        <taxon>Bacillati</taxon>
        <taxon>Actinomycetota</taxon>
        <taxon>Actinomycetes</taxon>
        <taxon>Kitasatosporales</taxon>
        <taxon>Streptomycetaceae</taxon>
        <taxon>Kitasatospora</taxon>
    </lineage>
</organism>
<reference evidence="4" key="1">
    <citation type="journal article" date="2019" name="Int. J. Syst. Evol. Microbiol.">
        <title>The Global Catalogue of Microorganisms (GCM) 10K type strain sequencing project: providing services to taxonomists for standard genome sequencing and annotation.</title>
        <authorList>
            <consortium name="The Broad Institute Genomics Platform"/>
            <consortium name="The Broad Institute Genome Sequencing Center for Infectious Disease"/>
            <person name="Wu L."/>
            <person name="Ma J."/>
        </authorList>
    </citation>
    <scope>NUCLEOTIDE SEQUENCE [LARGE SCALE GENOMIC DNA]</scope>
    <source>
        <strain evidence="4">CGMCC 1.12859</strain>
    </source>
</reference>
<evidence type="ECO:0000259" key="2">
    <source>
        <dbReference type="PROSITE" id="PS50113"/>
    </source>
</evidence>
<sequence length="664" mass="70553">MDDHPLLDPKAFDTAIVAVAVMAGRDHRLIYHNRAFAALFGGRTNGLPARLAFPEPEADPFLALLDDVRDRHRARQVTAARTTAPTAPGRRHFVYSASPVTTPEGPGVLALAIDTTAEAVALRRYRALVSAVSQMVWVLRPDGTAAELVPGWERFTGTPWRPRVGPGWLHSIHPRDRARLLGAWRDAATGATPMFQCSFRVRAASGEFRHVRSRAVPVADESGTVTEWIGATADIEDHWRARLRQRLLAQVADATGHSLTDAFGAMARVVVPELTDACLVLLLPQGAEQQPGGALTASRIATATRAGLAAPPAMRHQSVVLGPEAARAITDGEPFLIGFPVGRVPPGIVPEVSMRWLTATRATSLAIIPMTVDGTVLAYAAAASCGNSPPPSKADLALLREVLQTAQRPLRQALDHQRARQTALTLQRAQLSPTPAVPGAEIAAHYQPAATTAEIGGDWYDAFVLPDGAVVLDIGDVAGHDLNAATAMGQMRSMLRALAYNRPPGKTPADVLAQLDNVGDGLTVAAFATAIHTRLTPTDRGWLAAWSNAGHPPPLLLPASGPARFLTAAEQDPPLCVAPGTARTVQQVLLAPGDTLLLFTDGLVERPTAQIGEGLRQLAVAAAGHRHLALEPLLHRLQELSDGRDDTAMIAFRARPVEPSAAGH</sequence>
<dbReference type="EMBL" id="JBHTAJ010000081">
    <property type="protein sequence ID" value="MFC7183904.1"/>
    <property type="molecule type" value="Genomic_DNA"/>
</dbReference>
<protein>
    <submittedName>
        <fullName evidence="3">SpoIIE family protein phosphatase</fullName>
    </submittedName>
</protein>
<feature type="domain" description="PAC" evidence="2">
    <location>
        <begin position="195"/>
        <end position="247"/>
    </location>
</feature>
<dbReference type="SMART" id="SM00086">
    <property type="entry name" value="PAC"/>
    <property type="match status" value="1"/>
</dbReference>
<dbReference type="PANTHER" id="PTHR43156">
    <property type="entry name" value="STAGE II SPORULATION PROTEIN E-RELATED"/>
    <property type="match status" value="1"/>
</dbReference>
<evidence type="ECO:0000313" key="3">
    <source>
        <dbReference type="EMBL" id="MFC7183904.1"/>
    </source>
</evidence>
<dbReference type="PANTHER" id="PTHR43156:SF2">
    <property type="entry name" value="STAGE II SPORULATION PROTEIN E"/>
    <property type="match status" value="1"/>
</dbReference>
<dbReference type="Pfam" id="PF07228">
    <property type="entry name" value="SpoIIE"/>
    <property type="match status" value="1"/>
</dbReference>
<dbReference type="SUPFAM" id="SSF55785">
    <property type="entry name" value="PYP-like sensor domain (PAS domain)"/>
    <property type="match status" value="2"/>
</dbReference>
<proteinExistence type="predicted"/>
<dbReference type="PROSITE" id="PS50113">
    <property type="entry name" value="PAC"/>
    <property type="match status" value="1"/>
</dbReference>
<dbReference type="Pfam" id="PF08447">
    <property type="entry name" value="PAS_3"/>
    <property type="match status" value="1"/>
</dbReference>
<dbReference type="NCBIfam" id="TIGR00229">
    <property type="entry name" value="sensory_box"/>
    <property type="match status" value="1"/>
</dbReference>
<dbReference type="InterPro" id="IPR036457">
    <property type="entry name" value="PPM-type-like_dom_sf"/>
</dbReference>
<comment type="caution">
    <text evidence="3">The sequence shown here is derived from an EMBL/GenBank/DDBJ whole genome shotgun (WGS) entry which is preliminary data.</text>
</comment>